<feature type="repeat" description="Solcar" evidence="9">
    <location>
        <begin position="51"/>
        <end position="133"/>
    </location>
</feature>
<dbReference type="RefSeq" id="XP_044559976.1">
    <property type="nucleotide sequence ID" value="XM_044709605.1"/>
</dbReference>
<evidence type="ECO:0000256" key="6">
    <source>
        <dbReference type="ARBA" id="ARBA00022989"/>
    </source>
</evidence>
<dbReference type="OrthoDB" id="193856at2759"/>
<name>A0A6A5BBC8_NAEFO</name>
<dbReference type="Proteomes" id="UP000444721">
    <property type="component" value="Unassembled WGS sequence"/>
</dbReference>
<feature type="repeat" description="Solcar" evidence="9">
    <location>
        <begin position="230"/>
        <end position="321"/>
    </location>
</feature>
<dbReference type="EMBL" id="VFQX01000048">
    <property type="protein sequence ID" value="KAF0975263.1"/>
    <property type="molecule type" value="Genomic_DNA"/>
</dbReference>
<dbReference type="OMA" id="INSCMFG"/>
<proteinExistence type="inferred from homology"/>
<evidence type="ECO:0000256" key="8">
    <source>
        <dbReference type="ARBA" id="ARBA00023136"/>
    </source>
</evidence>
<comment type="subcellular location">
    <subcellularLocation>
        <location evidence="1">Mitochondrion membrane</location>
        <topology evidence="1">Multi-pass membrane protein</topology>
    </subcellularLocation>
</comment>
<dbReference type="InterPro" id="IPR023395">
    <property type="entry name" value="MCP_dom_sf"/>
</dbReference>
<evidence type="ECO:0000256" key="9">
    <source>
        <dbReference type="PROSITE-ProRule" id="PRU00282"/>
    </source>
</evidence>
<dbReference type="Gene3D" id="1.50.40.10">
    <property type="entry name" value="Mitochondrial carrier domain"/>
    <property type="match status" value="2"/>
</dbReference>
<dbReference type="GO" id="GO:0000064">
    <property type="term" value="F:L-ornithine transmembrane transporter activity"/>
    <property type="evidence" value="ECO:0007669"/>
    <property type="project" value="TreeGrafter"/>
</dbReference>
<evidence type="ECO:0000256" key="1">
    <source>
        <dbReference type="ARBA" id="ARBA00004225"/>
    </source>
</evidence>
<evidence type="ECO:0000256" key="7">
    <source>
        <dbReference type="ARBA" id="ARBA00023128"/>
    </source>
</evidence>
<keyword evidence="4 9" id="KW-0812">Transmembrane</keyword>
<dbReference type="PANTHER" id="PTHR45624">
    <property type="entry name" value="MITOCHONDRIAL BASIC AMINO ACIDS TRANSPORTER-RELATED"/>
    <property type="match status" value="1"/>
</dbReference>
<dbReference type="VEuPathDB" id="AmoebaDB:FDP41_006015"/>
<evidence type="ECO:0000256" key="11">
    <source>
        <dbReference type="SAM" id="Phobius"/>
    </source>
</evidence>
<keyword evidence="7" id="KW-0496">Mitochondrion</keyword>
<dbReference type="VEuPathDB" id="AmoebaDB:NfTy_043370"/>
<evidence type="ECO:0000256" key="10">
    <source>
        <dbReference type="RuleBase" id="RU000488"/>
    </source>
</evidence>
<dbReference type="GO" id="GO:0031966">
    <property type="term" value="C:mitochondrial membrane"/>
    <property type="evidence" value="ECO:0007669"/>
    <property type="project" value="UniProtKB-SubCell"/>
</dbReference>
<dbReference type="AlphaFoldDB" id="A0A6A5BBC8"/>
<keyword evidence="5" id="KW-0677">Repeat</keyword>
<dbReference type="SUPFAM" id="SSF103506">
    <property type="entry name" value="Mitochondrial carrier"/>
    <property type="match status" value="1"/>
</dbReference>
<protein>
    <recommendedName>
        <fullName evidence="14">Mitochondrial carrier protein</fullName>
    </recommendedName>
</protein>
<comment type="caution">
    <text evidence="12">The sequence shown here is derived from an EMBL/GenBank/DDBJ whole genome shotgun (WGS) entry which is preliminary data.</text>
</comment>
<dbReference type="GeneID" id="68113233"/>
<evidence type="ECO:0008006" key="14">
    <source>
        <dbReference type="Google" id="ProtNLM"/>
    </source>
</evidence>
<evidence type="ECO:0000256" key="2">
    <source>
        <dbReference type="ARBA" id="ARBA00006375"/>
    </source>
</evidence>
<feature type="transmembrane region" description="Helical" evidence="11">
    <location>
        <begin position="233"/>
        <end position="253"/>
    </location>
</feature>
<evidence type="ECO:0000313" key="13">
    <source>
        <dbReference type="Proteomes" id="UP000444721"/>
    </source>
</evidence>
<dbReference type="InterPro" id="IPR050567">
    <property type="entry name" value="Mitochondrial_Carrier"/>
</dbReference>
<keyword evidence="13" id="KW-1185">Reference proteome</keyword>
<evidence type="ECO:0000256" key="4">
    <source>
        <dbReference type="ARBA" id="ARBA00022692"/>
    </source>
</evidence>
<keyword evidence="3 10" id="KW-0813">Transport</keyword>
<feature type="transmembrane region" description="Helical" evidence="11">
    <location>
        <begin position="192"/>
        <end position="213"/>
    </location>
</feature>
<gene>
    <name evidence="12" type="ORF">FDP41_006015</name>
</gene>
<evidence type="ECO:0000313" key="12">
    <source>
        <dbReference type="EMBL" id="KAF0975263.1"/>
    </source>
</evidence>
<accession>A0A6A5BBC8</accession>
<dbReference type="PROSITE" id="PS50920">
    <property type="entry name" value="SOLCAR"/>
    <property type="match status" value="3"/>
</dbReference>
<dbReference type="PANTHER" id="PTHR45624:SF57">
    <property type="entry name" value="MITOCHONDRIAL SUBSTRATE CARRIER FAMILY PROTEIN L"/>
    <property type="match status" value="1"/>
</dbReference>
<reference evidence="12 13" key="1">
    <citation type="journal article" date="2019" name="Sci. Rep.">
        <title>Nanopore sequencing improves the draft genome of the human pathogenic amoeba Naegleria fowleri.</title>
        <authorList>
            <person name="Liechti N."/>
            <person name="Schurch N."/>
            <person name="Bruggmann R."/>
            <person name="Wittwer M."/>
        </authorList>
    </citation>
    <scope>NUCLEOTIDE SEQUENCE [LARGE SCALE GENOMIC DNA]</scope>
    <source>
        <strain evidence="12 13">ATCC 30894</strain>
    </source>
</reference>
<dbReference type="Pfam" id="PF00153">
    <property type="entry name" value="Mito_carr"/>
    <property type="match status" value="3"/>
</dbReference>
<dbReference type="GO" id="GO:1990575">
    <property type="term" value="P:mitochondrial L-ornithine transmembrane transport"/>
    <property type="evidence" value="ECO:0007669"/>
    <property type="project" value="TreeGrafter"/>
</dbReference>
<evidence type="ECO:0000256" key="5">
    <source>
        <dbReference type="ARBA" id="ARBA00022737"/>
    </source>
</evidence>
<sequence length="323" mass="35858">MNSSSATTADALTSAATTTATTRTPTTIAVATINNHNHSQQQQQQAKSEYWAHIKGFTAGVCSGVAKLVVGHPFDTVKVRLQTEGYHGKFSGPIDCLVQTAKKEGLPGLYKGALVPLFGWKIYIETNQTINSPLWIIPLLDFFGGMACSFVANPIEQIKSRLQVQYNWDASTQRYKGPFDCMKQLWRNHGIVGFYTGMSGTLWFRSFCSIYIGSYEYFKLKLANWNSSLPSSVINFIAGGSAATVMWICCFPADTVKNRIMSQPDVPKAELKYKGLIDCVKKIYLEEGGMKGFYRGFVPCLLRSFPTNGASFLAWELAMKWLP</sequence>
<comment type="similarity">
    <text evidence="2 10">Belongs to the mitochondrial carrier (TC 2.A.29) family.</text>
</comment>
<evidence type="ECO:0000256" key="3">
    <source>
        <dbReference type="ARBA" id="ARBA00022448"/>
    </source>
</evidence>
<organism evidence="12 13">
    <name type="scientific">Naegleria fowleri</name>
    <name type="common">Brain eating amoeba</name>
    <dbReference type="NCBI Taxonomy" id="5763"/>
    <lineage>
        <taxon>Eukaryota</taxon>
        <taxon>Discoba</taxon>
        <taxon>Heterolobosea</taxon>
        <taxon>Tetramitia</taxon>
        <taxon>Eutetramitia</taxon>
        <taxon>Vahlkampfiidae</taxon>
        <taxon>Naegleria</taxon>
    </lineage>
</organism>
<dbReference type="VEuPathDB" id="AmoebaDB:NF0120850"/>
<dbReference type="InterPro" id="IPR018108">
    <property type="entry name" value="MCP_transmembrane"/>
</dbReference>
<keyword evidence="8 9" id="KW-0472">Membrane</keyword>
<feature type="repeat" description="Solcar" evidence="9">
    <location>
        <begin position="136"/>
        <end position="221"/>
    </location>
</feature>
<keyword evidence="6 11" id="KW-1133">Transmembrane helix</keyword>